<dbReference type="VEuPathDB" id="FungiDB:RhiirFUN_001606"/>
<evidence type="ECO:0000256" key="1">
    <source>
        <dbReference type="SAM" id="MobiDB-lite"/>
    </source>
</evidence>
<proteinExistence type="predicted"/>
<name>A0A2I1HIK7_9GLOM</name>
<evidence type="ECO:0000313" key="3">
    <source>
        <dbReference type="Proteomes" id="UP000234323"/>
    </source>
</evidence>
<organism evidence="2 3">
    <name type="scientific">Rhizophagus irregularis</name>
    <dbReference type="NCBI Taxonomy" id="588596"/>
    <lineage>
        <taxon>Eukaryota</taxon>
        <taxon>Fungi</taxon>
        <taxon>Fungi incertae sedis</taxon>
        <taxon>Mucoromycota</taxon>
        <taxon>Glomeromycotina</taxon>
        <taxon>Glomeromycetes</taxon>
        <taxon>Glomerales</taxon>
        <taxon>Glomeraceae</taxon>
        <taxon>Rhizophagus</taxon>
    </lineage>
</organism>
<reference evidence="2 3" key="1">
    <citation type="submission" date="2015-10" db="EMBL/GenBank/DDBJ databases">
        <title>Genome analyses suggest a sexual origin of heterokaryosis in a supposedly ancient asexual fungus.</title>
        <authorList>
            <person name="Ropars J."/>
            <person name="Sedzielewska K."/>
            <person name="Noel J."/>
            <person name="Charron P."/>
            <person name="Farinelli L."/>
            <person name="Marton T."/>
            <person name="Kruger M."/>
            <person name="Pelin A."/>
            <person name="Brachmann A."/>
            <person name="Corradi N."/>
        </authorList>
    </citation>
    <scope>NUCLEOTIDE SEQUENCE [LARGE SCALE GENOMIC DNA]</scope>
    <source>
        <strain evidence="2 3">A4</strain>
    </source>
</reference>
<dbReference type="VEuPathDB" id="FungiDB:RhiirA1_528464"/>
<sequence length="303" mass="34967">MIPSKEQGDRIASLCLANPSTRVLQLNFQKDGKEDEDEEEDGEKDEEEDEDNVTNNNANYAAKENYSENNCDYSNDFIESHTKCWLLSSGIDVLNVLLKYEKTVPKNQKCLNPICWDILDLTSTHPETKALYSPEDWIEMVNNFEQEVKLTQTDISNIMIHFFDEVNQIVKNNHDLTMEIDRLFLEVIEKKYNIILNIKEKANIFVLKCAIVTYIKNLKGTDLLVLESDFDNSFSNMFIKRFLDQDERKNLLGFAQHQNESHSVILHARIGQKCDFRGILKNSIDKLEAIVGLRSSGLLTAYQ</sequence>
<dbReference type="AlphaFoldDB" id="A0A2I1HIK7"/>
<evidence type="ECO:0000313" key="2">
    <source>
        <dbReference type="EMBL" id="PKY58704.1"/>
    </source>
</evidence>
<feature type="compositionally biased region" description="Acidic residues" evidence="1">
    <location>
        <begin position="34"/>
        <end position="52"/>
    </location>
</feature>
<feature type="region of interest" description="Disordered" evidence="1">
    <location>
        <begin position="27"/>
        <end position="61"/>
    </location>
</feature>
<accession>A0A2I1HIK7</accession>
<comment type="caution">
    <text evidence="2">The sequence shown here is derived from an EMBL/GenBank/DDBJ whole genome shotgun (WGS) entry which is preliminary data.</text>
</comment>
<dbReference type="Proteomes" id="UP000234323">
    <property type="component" value="Unassembled WGS sequence"/>
</dbReference>
<dbReference type="VEuPathDB" id="FungiDB:FUN_006131"/>
<dbReference type="EMBL" id="LLXI01003137">
    <property type="protein sequence ID" value="PKY58704.1"/>
    <property type="molecule type" value="Genomic_DNA"/>
</dbReference>
<keyword evidence="3" id="KW-1185">Reference proteome</keyword>
<protein>
    <submittedName>
        <fullName evidence="2">Uncharacterized protein</fullName>
    </submittedName>
</protein>
<gene>
    <name evidence="2" type="ORF">RhiirA4_480838</name>
</gene>